<dbReference type="PANTHER" id="PTHR11462:SF35">
    <property type="entry name" value="TRANSCRIPTION FACTOR JRA"/>
    <property type="match status" value="1"/>
</dbReference>
<evidence type="ECO:0000256" key="4">
    <source>
        <dbReference type="SAM" id="Coils"/>
    </source>
</evidence>
<reference evidence="8" key="1">
    <citation type="submission" date="2022-11" db="UniProtKB">
        <authorList>
            <consortium name="WormBaseParasite"/>
        </authorList>
    </citation>
    <scope>IDENTIFICATION</scope>
</reference>
<accession>A0A914KWM1</accession>
<evidence type="ECO:0000256" key="1">
    <source>
        <dbReference type="ARBA" id="ARBA00023015"/>
    </source>
</evidence>
<dbReference type="SUPFAM" id="SSF57959">
    <property type="entry name" value="Leucine zipper domain"/>
    <property type="match status" value="1"/>
</dbReference>
<evidence type="ECO:0000313" key="7">
    <source>
        <dbReference type="Proteomes" id="UP000887563"/>
    </source>
</evidence>
<dbReference type="PROSITE" id="PS50217">
    <property type="entry name" value="BZIP"/>
    <property type="match status" value="1"/>
</dbReference>
<evidence type="ECO:0000256" key="3">
    <source>
        <dbReference type="ARBA" id="ARBA00023163"/>
    </source>
</evidence>
<evidence type="ECO:0000256" key="2">
    <source>
        <dbReference type="ARBA" id="ARBA00023125"/>
    </source>
</evidence>
<feature type="domain" description="BZIP" evidence="6">
    <location>
        <begin position="375"/>
        <end position="438"/>
    </location>
</feature>
<proteinExistence type="predicted"/>
<keyword evidence="2" id="KW-0238">DNA-binding</keyword>
<dbReference type="Proteomes" id="UP000887563">
    <property type="component" value="Unplaced"/>
</dbReference>
<keyword evidence="3" id="KW-0804">Transcription</keyword>
<dbReference type="PANTHER" id="PTHR11462">
    <property type="entry name" value="JUN TRANSCRIPTION FACTOR-RELATED"/>
    <property type="match status" value="1"/>
</dbReference>
<dbReference type="InterPro" id="IPR005643">
    <property type="entry name" value="JNK"/>
</dbReference>
<protein>
    <submittedName>
        <fullName evidence="8">BZIP domain-containing protein</fullName>
    </submittedName>
</protein>
<dbReference type="WBParaSite" id="Minc3s00119g05123">
    <property type="protein sequence ID" value="Minc3s00119g05123"/>
    <property type="gene ID" value="Minc3s00119g05123"/>
</dbReference>
<dbReference type="SMART" id="SM00338">
    <property type="entry name" value="BRLZ"/>
    <property type="match status" value="1"/>
</dbReference>
<sequence>MYSQLYFKEYIEVAARQQQQQPLIGNRSSQTIQNTQNLLQQKLETPTPSTILFPKNVTSEQEKFAEGWQKVLQEFQGRDTTSLQSLQATSPSAVKLLLSLALTPSPFSANKANNSSLLQAAASTVNNAVGATAVTTDLNSNIVNAVSSTITTPTKQFDLPKILLNQQQQNQTVVSGTVNTSQSNSVNSITKRYVIEESATAKPDSFFNNCRYKAGLVVVDLFITEAFIIILFSYMEYFQLGQAVAAVSATSPTSSVELIPNSSFFHQHQRPSSVSTSLQPLLATPTTPTSNGVQTFTHNTAFIKREPNTSSICEEQMDILVDTQTSNLNGSASSNHDSHRRSSSISSASSPRVNGKVQVVPNCNGYDGVISEHDMKKLLRKRERNREAASKCRQRKLQRIADLEQQVEDERKRERELEAEIARLQGVIKNLQEKLSGYH</sequence>
<dbReference type="AlphaFoldDB" id="A0A914KWM1"/>
<dbReference type="GO" id="GO:0005667">
    <property type="term" value="C:transcription regulator complex"/>
    <property type="evidence" value="ECO:0007669"/>
    <property type="project" value="TreeGrafter"/>
</dbReference>
<dbReference type="InterPro" id="IPR046347">
    <property type="entry name" value="bZIP_sf"/>
</dbReference>
<feature type="coiled-coil region" evidence="4">
    <location>
        <begin position="393"/>
        <end position="434"/>
    </location>
</feature>
<dbReference type="GO" id="GO:0000978">
    <property type="term" value="F:RNA polymerase II cis-regulatory region sequence-specific DNA binding"/>
    <property type="evidence" value="ECO:0007669"/>
    <property type="project" value="TreeGrafter"/>
</dbReference>
<feature type="region of interest" description="Disordered" evidence="5">
    <location>
        <begin position="326"/>
        <end position="358"/>
    </location>
</feature>
<dbReference type="PROSITE" id="PS00036">
    <property type="entry name" value="BZIP_BASIC"/>
    <property type="match status" value="1"/>
</dbReference>
<dbReference type="GO" id="GO:0000981">
    <property type="term" value="F:DNA-binding transcription factor activity, RNA polymerase II-specific"/>
    <property type="evidence" value="ECO:0007669"/>
    <property type="project" value="TreeGrafter"/>
</dbReference>
<evidence type="ECO:0000259" key="6">
    <source>
        <dbReference type="PROSITE" id="PS50217"/>
    </source>
</evidence>
<dbReference type="Pfam" id="PF00170">
    <property type="entry name" value="bZIP_1"/>
    <property type="match status" value="1"/>
</dbReference>
<dbReference type="CDD" id="cd14696">
    <property type="entry name" value="bZIP_Jun"/>
    <property type="match status" value="1"/>
</dbReference>
<dbReference type="InterPro" id="IPR004827">
    <property type="entry name" value="bZIP"/>
</dbReference>
<name>A0A914KWM1_MELIC</name>
<keyword evidence="7" id="KW-1185">Reference proteome</keyword>
<dbReference type="GO" id="GO:0042127">
    <property type="term" value="P:regulation of cell population proliferation"/>
    <property type="evidence" value="ECO:0007669"/>
    <property type="project" value="TreeGrafter"/>
</dbReference>
<dbReference type="Gene3D" id="1.20.5.170">
    <property type="match status" value="1"/>
</dbReference>
<evidence type="ECO:0000313" key="8">
    <source>
        <dbReference type="WBParaSite" id="Minc3s00119g05123"/>
    </source>
</evidence>
<keyword evidence="1" id="KW-0805">Transcription regulation</keyword>
<organism evidence="7 8">
    <name type="scientific">Meloidogyne incognita</name>
    <name type="common">Southern root-knot nematode worm</name>
    <name type="synonym">Oxyuris incognita</name>
    <dbReference type="NCBI Taxonomy" id="6306"/>
    <lineage>
        <taxon>Eukaryota</taxon>
        <taxon>Metazoa</taxon>
        <taxon>Ecdysozoa</taxon>
        <taxon>Nematoda</taxon>
        <taxon>Chromadorea</taxon>
        <taxon>Rhabditida</taxon>
        <taxon>Tylenchina</taxon>
        <taxon>Tylenchomorpha</taxon>
        <taxon>Tylenchoidea</taxon>
        <taxon>Meloidogynidae</taxon>
        <taxon>Meloidogyninae</taxon>
        <taxon>Meloidogyne</taxon>
        <taxon>Meloidogyne incognita group</taxon>
    </lineage>
</organism>
<keyword evidence="4" id="KW-0175">Coiled coil</keyword>
<dbReference type="GO" id="GO:0051726">
    <property type="term" value="P:regulation of cell cycle"/>
    <property type="evidence" value="ECO:0007669"/>
    <property type="project" value="TreeGrafter"/>
</dbReference>
<dbReference type="InterPro" id="IPR050946">
    <property type="entry name" value="AP-1_TF_bZIP"/>
</dbReference>
<evidence type="ECO:0000256" key="5">
    <source>
        <dbReference type="SAM" id="MobiDB-lite"/>
    </source>
</evidence>
<dbReference type="Pfam" id="PF03957">
    <property type="entry name" value="Jun"/>
    <property type="match status" value="1"/>
</dbReference>